<keyword evidence="3" id="KW-1185">Reference proteome</keyword>
<evidence type="ECO:0000256" key="1">
    <source>
        <dbReference type="SAM" id="MobiDB-lite"/>
    </source>
</evidence>
<dbReference type="EMBL" id="BAAAFZ010000046">
    <property type="protein sequence ID" value="GAA0589402.1"/>
    <property type="molecule type" value="Genomic_DNA"/>
</dbReference>
<comment type="caution">
    <text evidence="2">The sequence shown here is derived from an EMBL/GenBank/DDBJ whole genome shotgun (WGS) entry which is preliminary data.</text>
</comment>
<evidence type="ECO:0000313" key="3">
    <source>
        <dbReference type="Proteomes" id="UP001501588"/>
    </source>
</evidence>
<evidence type="ECO:0008006" key="4">
    <source>
        <dbReference type="Google" id="ProtNLM"/>
    </source>
</evidence>
<protein>
    <recommendedName>
        <fullName evidence="4">Lipoprotein</fullName>
    </recommendedName>
</protein>
<dbReference type="Proteomes" id="UP001501588">
    <property type="component" value="Unassembled WGS sequence"/>
</dbReference>
<proteinExistence type="predicted"/>
<sequence>MRLILPALMLLAVAGCNRVDPWTRSDRPATRALPGPDSAGAAQRYEDPGIRPQPRPLTPR</sequence>
<organism evidence="2 3">
    <name type="scientific">Craurococcus roseus</name>
    <dbReference type="NCBI Taxonomy" id="77585"/>
    <lineage>
        <taxon>Bacteria</taxon>
        <taxon>Pseudomonadati</taxon>
        <taxon>Pseudomonadota</taxon>
        <taxon>Alphaproteobacteria</taxon>
        <taxon>Acetobacterales</taxon>
        <taxon>Acetobacteraceae</taxon>
        <taxon>Craurococcus</taxon>
    </lineage>
</organism>
<reference evidence="2 3" key="1">
    <citation type="journal article" date="2019" name="Int. J. Syst. Evol. Microbiol.">
        <title>The Global Catalogue of Microorganisms (GCM) 10K type strain sequencing project: providing services to taxonomists for standard genome sequencing and annotation.</title>
        <authorList>
            <consortium name="The Broad Institute Genomics Platform"/>
            <consortium name="The Broad Institute Genome Sequencing Center for Infectious Disease"/>
            <person name="Wu L."/>
            <person name="Ma J."/>
        </authorList>
    </citation>
    <scope>NUCLEOTIDE SEQUENCE [LARGE SCALE GENOMIC DNA]</scope>
    <source>
        <strain evidence="2 3">JCM 9933</strain>
    </source>
</reference>
<name>A0ABN1FEZ3_9PROT</name>
<evidence type="ECO:0000313" key="2">
    <source>
        <dbReference type="EMBL" id="GAA0589402.1"/>
    </source>
</evidence>
<dbReference type="RefSeq" id="WP_343896163.1">
    <property type="nucleotide sequence ID" value="NZ_BAAAFZ010000046.1"/>
</dbReference>
<dbReference type="PROSITE" id="PS51257">
    <property type="entry name" value="PROKAR_LIPOPROTEIN"/>
    <property type="match status" value="1"/>
</dbReference>
<feature type="region of interest" description="Disordered" evidence="1">
    <location>
        <begin position="20"/>
        <end position="60"/>
    </location>
</feature>
<feature type="compositionally biased region" description="Pro residues" evidence="1">
    <location>
        <begin position="51"/>
        <end position="60"/>
    </location>
</feature>
<gene>
    <name evidence="2" type="ORF">GCM10009416_29960</name>
</gene>
<accession>A0ABN1FEZ3</accession>